<feature type="compositionally biased region" description="Polar residues" evidence="2">
    <location>
        <begin position="1"/>
        <end position="30"/>
    </location>
</feature>
<feature type="compositionally biased region" description="Basic and acidic residues" evidence="2">
    <location>
        <begin position="2212"/>
        <end position="2223"/>
    </location>
</feature>
<feature type="compositionally biased region" description="Polar residues" evidence="2">
    <location>
        <begin position="749"/>
        <end position="767"/>
    </location>
</feature>
<proteinExistence type="predicted"/>
<feature type="region of interest" description="Disordered" evidence="2">
    <location>
        <begin position="1757"/>
        <end position="1920"/>
    </location>
</feature>
<accession>A0AAV3Z7P4</accession>
<dbReference type="Proteomes" id="UP000735302">
    <property type="component" value="Unassembled WGS sequence"/>
</dbReference>
<feature type="compositionally biased region" description="Polar residues" evidence="2">
    <location>
        <begin position="2129"/>
        <end position="2146"/>
    </location>
</feature>
<feature type="compositionally biased region" description="Polar residues" evidence="2">
    <location>
        <begin position="603"/>
        <end position="616"/>
    </location>
</feature>
<dbReference type="GO" id="GO:0005813">
    <property type="term" value="C:centrosome"/>
    <property type="evidence" value="ECO:0007669"/>
    <property type="project" value="TreeGrafter"/>
</dbReference>
<evidence type="ECO:0000256" key="2">
    <source>
        <dbReference type="SAM" id="MobiDB-lite"/>
    </source>
</evidence>
<feature type="region of interest" description="Disordered" evidence="2">
    <location>
        <begin position="1662"/>
        <end position="1720"/>
    </location>
</feature>
<feature type="coiled-coil region" evidence="1">
    <location>
        <begin position="1121"/>
        <end position="1314"/>
    </location>
</feature>
<feature type="compositionally biased region" description="Polar residues" evidence="2">
    <location>
        <begin position="686"/>
        <end position="706"/>
    </location>
</feature>
<feature type="region of interest" description="Disordered" evidence="2">
    <location>
        <begin position="322"/>
        <end position="384"/>
    </location>
</feature>
<feature type="compositionally biased region" description="Polar residues" evidence="2">
    <location>
        <begin position="660"/>
        <end position="674"/>
    </location>
</feature>
<feature type="compositionally biased region" description="Low complexity" evidence="2">
    <location>
        <begin position="246"/>
        <end position="263"/>
    </location>
</feature>
<comment type="caution">
    <text evidence="3">The sequence shown here is derived from an EMBL/GenBank/DDBJ whole genome shotgun (WGS) entry which is preliminary data.</text>
</comment>
<feature type="compositionally biased region" description="Low complexity" evidence="2">
    <location>
        <begin position="887"/>
        <end position="913"/>
    </location>
</feature>
<dbReference type="GO" id="GO:0051299">
    <property type="term" value="P:centrosome separation"/>
    <property type="evidence" value="ECO:0007669"/>
    <property type="project" value="TreeGrafter"/>
</dbReference>
<keyword evidence="1" id="KW-0175">Coiled coil</keyword>
<gene>
    <name evidence="3" type="ORF">PoB_001802500</name>
</gene>
<feature type="compositionally biased region" description="Polar residues" evidence="2">
    <location>
        <begin position="1676"/>
        <end position="1693"/>
    </location>
</feature>
<feature type="region of interest" description="Disordered" evidence="2">
    <location>
        <begin position="2199"/>
        <end position="2250"/>
    </location>
</feature>
<feature type="compositionally biased region" description="Polar residues" evidence="2">
    <location>
        <begin position="1818"/>
        <end position="1836"/>
    </location>
</feature>
<feature type="compositionally biased region" description="Polar residues" evidence="2">
    <location>
        <begin position="799"/>
        <end position="810"/>
    </location>
</feature>
<evidence type="ECO:0000256" key="1">
    <source>
        <dbReference type="SAM" id="Coils"/>
    </source>
</evidence>
<feature type="region of interest" description="Disordered" evidence="2">
    <location>
        <begin position="1572"/>
        <end position="1646"/>
    </location>
</feature>
<dbReference type="GO" id="GO:0005814">
    <property type="term" value="C:centriole"/>
    <property type="evidence" value="ECO:0007669"/>
    <property type="project" value="TreeGrafter"/>
</dbReference>
<feature type="region of interest" description="Disordered" evidence="2">
    <location>
        <begin position="493"/>
        <end position="720"/>
    </location>
</feature>
<feature type="compositionally biased region" description="Gly residues" evidence="2">
    <location>
        <begin position="2233"/>
        <end position="2250"/>
    </location>
</feature>
<organism evidence="3 4">
    <name type="scientific">Plakobranchus ocellatus</name>
    <dbReference type="NCBI Taxonomy" id="259542"/>
    <lineage>
        <taxon>Eukaryota</taxon>
        <taxon>Metazoa</taxon>
        <taxon>Spiralia</taxon>
        <taxon>Lophotrochozoa</taxon>
        <taxon>Mollusca</taxon>
        <taxon>Gastropoda</taxon>
        <taxon>Heterobranchia</taxon>
        <taxon>Euthyneura</taxon>
        <taxon>Panpulmonata</taxon>
        <taxon>Sacoglossa</taxon>
        <taxon>Placobranchoidea</taxon>
        <taxon>Plakobranchidae</taxon>
        <taxon>Plakobranchus</taxon>
    </lineage>
</organism>
<feature type="compositionally biased region" description="Gly residues" evidence="2">
    <location>
        <begin position="1484"/>
        <end position="1498"/>
    </location>
</feature>
<protein>
    <submittedName>
        <fullName evidence="3">Centrobin</fullName>
    </submittedName>
</protein>
<dbReference type="PANTHER" id="PTHR34439">
    <property type="entry name" value="CENTROBIN"/>
    <property type="match status" value="1"/>
</dbReference>
<dbReference type="InterPro" id="IPR038923">
    <property type="entry name" value="Centrobin"/>
</dbReference>
<feature type="region of interest" description="Disordered" evidence="2">
    <location>
        <begin position="401"/>
        <end position="432"/>
    </location>
</feature>
<feature type="compositionally biased region" description="Basic and acidic residues" evidence="2">
    <location>
        <begin position="1900"/>
        <end position="1920"/>
    </location>
</feature>
<evidence type="ECO:0000313" key="3">
    <source>
        <dbReference type="EMBL" id="GFN91519.1"/>
    </source>
</evidence>
<reference evidence="3 4" key="1">
    <citation type="journal article" date="2021" name="Elife">
        <title>Chloroplast acquisition without the gene transfer in kleptoplastic sea slugs, Plakobranchus ocellatus.</title>
        <authorList>
            <person name="Maeda T."/>
            <person name="Takahashi S."/>
            <person name="Yoshida T."/>
            <person name="Shimamura S."/>
            <person name="Takaki Y."/>
            <person name="Nagai Y."/>
            <person name="Toyoda A."/>
            <person name="Suzuki Y."/>
            <person name="Arimoto A."/>
            <person name="Ishii H."/>
            <person name="Satoh N."/>
            <person name="Nishiyama T."/>
            <person name="Hasebe M."/>
            <person name="Maruyama T."/>
            <person name="Minagawa J."/>
            <person name="Obokata J."/>
            <person name="Shigenobu S."/>
        </authorList>
    </citation>
    <scope>NUCLEOTIDE SEQUENCE [LARGE SCALE GENOMIC DNA]</scope>
</reference>
<feature type="compositionally biased region" description="Polar residues" evidence="2">
    <location>
        <begin position="493"/>
        <end position="516"/>
    </location>
</feature>
<dbReference type="PANTHER" id="PTHR34439:SF1">
    <property type="entry name" value="CENTROBIN"/>
    <property type="match status" value="1"/>
</dbReference>
<feature type="region of interest" description="Disordered" evidence="2">
    <location>
        <begin position="244"/>
        <end position="266"/>
    </location>
</feature>
<name>A0AAV3Z7P4_9GAST</name>
<feature type="region of interest" description="Disordered" evidence="2">
    <location>
        <begin position="734"/>
        <end position="835"/>
    </location>
</feature>
<dbReference type="GO" id="GO:1902410">
    <property type="term" value="P:mitotic cytokinetic process"/>
    <property type="evidence" value="ECO:0007669"/>
    <property type="project" value="TreeGrafter"/>
</dbReference>
<feature type="coiled-coil region" evidence="1">
    <location>
        <begin position="1379"/>
        <end position="1413"/>
    </location>
</feature>
<feature type="region of interest" description="Disordered" evidence="2">
    <location>
        <begin position="884"/>
        <end position="945"/>
    </location>
</feature>
<sequence>MDGSDQEATSRTSGRNENLDNQCDSNSLRSTDMENVACEEDDEREYLQQQQHAEMQDCLDAELEEPDGQRSSVNLDEDGGTHFEASQSQETVIRRVFPPPSAVPDRDGCESPSGPEIPGDNDVVFDPVQRLNFDDEDEDEEAEDVDEGVARQEFSPEPNGSASYDIAGDHLNQRPVVNGSEQGESARSLPFQSLHDHSQNVRIIEGHDSSFLDDAPQQQQQQQQQQPTSYGFNFLHTQMIQLPPHSASNASSIGNNGGSSPAGFPSNLHRALAEEEQAHNLYDSLEREDDSSPFGETNQVTGESSENLQHYFSSVAGGSLSPLATNTAGPPHQYLNAHPNHGDNVNFWEDDDNSDHGSYLSNSHTHAVTSDPVSSPQHCRHQSPPRNFQVELSATHPIPSADSVFLLGGRQGDGFNSPLEGDSGSQGEDDAQHIEEDNTELLNAELSEEGLLQDTQMYAQPVTAASNSINTAQSQRNVSRNGFQHVYNASQYAMSSSHTSQNISNLSRQQADNSSLHHPPPKNLARSQGQHQHQAVMELSAEGGGTCDGPLHGDHRHAAAGSSLDSKSVGHMSVANSSGGAIPKKSQPQAARAQQKRRPAVQGSASSGDTQRSSNAALKAASQPTGRKASAGTLGSQSGQKQGVSQRQHSAPNMGRGSASGATSVPFASSQGRQPQGKVTAVSPVASRTNSHTSLASTAGSTNSRVSGVGKESHYASSQKACGGGHLLSTTVQESTHSAFHMPNRDQGHSSASVGHLPTSSSATLPQQHKRDSGRSGWVNHQESGRKLQTVENEVEFQRNYSGSSQATHSQKPDHFQQGKMVGPANQQPINSSGNRIMRTTDAIRGVVDSKHLHRYNHGNPHYLGQAARQQPLQRNLANLSIQASVSSPPGSDGALPAGGSPSGSEGSHASAGRESVVSQMEALRKQGHRLSPADVQQSQPGSDVQGMEDVRNHLQNILSLGAGSFTGADQIETASDFLLSDQPVNRELNFDTDSSSFIGPSGPGNMSEILENFPTFSSKMFSSVPAGSGWLDQSGHSGIHSQQTRAQQLRDSLEKETYRRKHCEEHIQKLNTKLLEVQQQLAVAVSTDKRKDIMIEQLDKQLARVVEGWKKREAEKDEFLKTLSQEKSQIEEALQSQQVMINNFEVELAQTVDELKKEKERSAQTIRHLKQDIFEAEKAKESAEEHLDAEREKFQAMSDEWDSLKEAKADLEQRVAKAHEKLKQEQERWSLKEQELNNKIAEVKEATQKVINIEKVKAEEMKKKKEGADVECADLKSELKKAVLDMEQLLREKESQKVEMSIMEAKFESAQRKLEADLHAQMEKEIADQASEFHARLDSTVEEMSERHRRQVSELHQRQQRDLAQQAAAINDQRDQKDEEFRHQIADLEEKLQEMRTENSALRQSKLKLESQRMEILSKLQLMMQSQWNEAVSLLVNTPQKKQSLNSSFLSSNHSGGQLASALAATDGNASVTSFNLLTSSMGGVGSAARSGGGDGHSGLLPQFSKKASSPSAQLPTANGGAEVERETRSTEQAREDVHAELDRMERVEDYLQSLSQHMDIPMKRNDLHHAQSDTTTTSVSSTATNTTTASNNISLQQQQQRQSLAELVADRKEQQDPQQKARPGSAVSSPGPHPGPQPVHTQVHGYITGLGGQRIITGATADSAQSERARVGFESQQQAVAMRSPQQSSSRPHAEPEFEAASSAYNPGGRNGQDNSYKLHYSHQHPHVHNDSNYQHYHQRPLPHLLQHQWEGHRSLPSNMTREGSRQNSHHLPMYSSLTSSPQAQNQQRLQREQMSPPSSQHHAKVFSKNAKERNSASNINIYTPGSPTYTSSPDVYDKTSPHDQWSPVNGRGAKSQHLSATEGSRSPVKKPSQRQFSSLREMGRLNESLSPPVKQTAEQDRTHTDSVSEEDASFHDPTRLQANYSHLSDKVEEHQSRQGELQYFVRMLLSKAPGSVCSEPERDAVSEPSVLESSRDLTVDLDLNDTATALEVTTQLSRLQELREKEHTLRGLREGAPTHPLPPHVNRPRPDHASANLSELFDSNGVISAQGLTEISQLLVMYREQWEANPEAAEQGNVAGQLMEALRGMTGAVSSDHAKPKLEVKIPVEAKVSPKNQRTRKVKKTLNGSQSSGDLNLSANPDTSLVDKASSGRVGSGLGSGPGSGPGAAASARRKVAGSGKASVGTTLTAALHHNHQHPHNHHNNHSHHQGEGHVKDKKAGSVGTSQGKATGGGAKGGGGASGPVWK</sequence>
<feature type="compositionally biased region" description="Gly residues" evidence="2">
    <location>
        <begin position="2157"/>
        <end position="2169"/>
    </location>
</feature>
<feature type="compositionally biased region" description="Acidic residues" evidence="2">
    <location>
        <begin position="57"/>
        <end position="66"/>
    </location>
</feature>
<feature type="compositionally biased region" description="Polar residues" evidence="2">
    <location>
        <begin position="825"/>
        <end position="835"/>
    </location>
</feature>
<feature type="region of interest" description="Disordered" evidence="2">
    <location>
        <begin position="1484"/>
        <end position="1535"/>
    </location>
</feature>
<dbReference type="GO" id="GO:0007099">
    <property type="term" value="P:centriole replication"/>
    <property type="evidence" value="ECO:0007669"/>
    <property type="project" value="InterPro"/>
</dbReference>
<feature type="compositionally biased region" description="Low complexity" evidence="2">
    <location>
        <begin position="583"/>
        <end position="593"/>
    </location>
</feature>
<feature type="compositionally biased region" description="Polar residues" evidence="2">
    <location>
        <begin position="1507"/>
        <end position="1518"/>
    </location>
</feature>
<dbReference type="EMBL" id="BLXT01002152">
    <property type="protein sequence ID" value="GFN91519.1"/>
    <property type="molecule type" value="Genomic_DNA"/>
</dbReference>
<feature type="compositionally biased region" description="Polar residues" evidence="2">
    <location>
        <begin position="359"/>
        <end position="377"/>
    </location>
</feature>
<feature type="region of interest" description="Disordered" evidence="2">
    <location>
        <begin position="2110"/>
        <end position="2186"/>
    </location>
</feature>
<feature type="compositionally biased region" description="Acidic residues" evidence="2">
    <location>
        <begin position="134"/>
        <end position="147"/>
    </location>
</feature>
<feature type="compositionally biased region" description="Low complexity" evidence="2">
    <location>
        <begin position="1576"/>
        <end position="1604"/>
    </location>
</feature>
<evidence type="ECO:0000313" key="4">
    <source>
        <dbReference type="Proteomes" id="UP000735302"/>
    </source>
</evidence>
<keyword evidence="4" id="KW-1185">Reference proteome</keyword>
<feature type="compositionally biased region" description="Low complexity" evidence="2">
    <location>
        <begin position="635"/>
        <end position="648"/>
    </location>
</feature>
<feature type="compositionally biased region" description="Basic residues" evidence="2">
    <location>
        <begin position="2199"/>
        <end position="2211"/>
    </location>
</feature>
<feature type="compositionally biased region" description="Basic and acidic residues" evidence="2">
    <location>
        <begin position="1524"/>
        <end position="1535"/>
    </location>
</feature>
<dbReference type="GO" id="GO:1902017">
    <property type="term" value="P:regulation of cilium assembly"/>
    <property type="evidence" value="ECO:0007669"/>
    <property type="project" value="InterPro"/>
</dbReference>
<feature type="region of interest" description="Disordered" evidence="2">
    <location>
        <begin position="1"/>
        <end position="192"/>
    </location>
</feature>